<sequence length="62" mass="7321">MNGAIHIHPADFSSSRFRPWKFPALQNRATDQERDGYVAKLFMPDLLHMVFTRETRDLFDLI</sequence>
<accession>A0A3A3FVY7</accession>
<evidence type="ECO:0000313" key="2">
    <source>
        <dbReference type="Proteomes" id="UP000265955"/>
    </source>
</evidence>
<protein>
    <submittedName>
        <fullName evidence="1">Uncharacterized protein</fullName>
    </submittedName>
</protein>
<comment type="caution">
    <text evidence="1">The sequence shown here is derived from an EMBL/GenBank/DDBJ whole genome shotgun (WGS) entry which is preliminary data.</text>
</comment>
<name>A0A3A3FVY7_9BURK</name>
<proteinExistence type="predicted"/>
<reference evidence="2" key="1">
    <citation type="submission" date="2018-09" db="EMBL/GenBank/DDBJ databases">
        <authorList>
            <person name="Zhu H."/>
        </authorList>
    </citation>
    <scope>NUCLEOTIDE SEQUENCE [LARGE SCALE GENOMIC DNA]</scope>
    <source>
        <strain evidence="2">K1R23-30</strain>
    </source>
</reference>
<evidence type="ECO:0000313" key="1">
    <source>
        <dbReference type="EMBL" id="RJF98748.1"/>
    </source>
</evidence>
<organism evidence="1 2">
    <name type="scientific">Noviherbaspirillum saxi</name>
    <dbReference type="NCBI Taxonomy" id="2320863"/>
    <lineage>
        <taxon>Bacteria</taxon>
        <taxon>Pseudomonadati</taxon>
        <taxon>Pseudomonadota</taxon>
        <taxon>Betaproteobacteria</taxon>
        <taxon>Burkholderiales</taxon>
        <taxon>Oxalobacteraceae</taxon>
        <taxon>Noviherbaspirillum</taxon>
    </lineage>
</organism>
<dbReference type="EMBL" id="QYUO01000001">
    <property type="protein sequence ID" value="RJF98748.1"/>
    <property type="molecule type" value="Genomic_DNA"/>
</dbReference>
<dbReference type="Proteomes" id="UP000265955">
    <property type="component" value="Unassembled WGS sequence"/>
</dbReference>
<dbReference type="AlphaFoldDB" id="A0A3A3FVY7"/>
<keyword evidence="2" id="KW-1185">Reference proteome</keyword>
<gene>
    <name evidence="1" type="ORF">D3871_09650</name>
</gene>